<evidence type="ECO:0000313" key="2">
    <source>
        <dbReference type="Proteomes" id="UP000070533"/>
    </source>
</evidence>
<protein>
    <submittedName>
        <fullName evidence="1">Uncharacterized protein</fullName>
    </submittedName>
</protein>
<accession>A0A133Q9K2</accession>
<dbReference type="Proteomes" id="UP000070533">
    <property type="component" value="Unassembled WGS sequence"/>
</dbReference>
<sequence>MRNVLVISIKEIVTQKLTFCIAKGQLLSRNRSSFTRYLLRTKF</sequence>
<organism evidence="1 2">
    <name type="scientific">Prevotella corporis</name>
    <dbReference type="NCBI Taxonomy" id="28128"/>
    <lineage>
        <taxon>Bacteria</taxon>
        <taxon>Pseudomonadati</taxon>
        <taxon>Bacteroidota</taxon>
        <taxon>Bacteroidia</taxon>
        <taxon>Bacteroidales</taxon>
        <taxon>Prevotellaceae</taxon>
        <taxon>Prevotella</taxon>
    </lineage>
</organism>
<dbReference type="AlphaFoldDB" id="A0A133Q9K2"/>
<keyword evidence="2" id="KW-1185">Reference proteome</keyword>
<name>A0A133Q9K2_9BACT</name>
<dbReference type="EMBL" id="LRQG01000092">
    <property type="protein sequence ID" value="KXA39552.1"/>
    <property type="molecule type" value="Genomic_DNA"/>
</dbReference>
<reference evidence="2" key="1">
    <citation type="submission" date="2016-01" db="EMBL/GenBank/DDBJ databases">
        <authorList>
            <person name="Mitreva M."/>
            <person name="Pepin K.H."/>
            <person name="Mihindukulasuriya K.A."/>
            <person name="Fulton R."/>
            <person name="Fronick C."/>
            <person name="O'Laughlin M."/>
            <person name="Miner T."/>
            <person name="Herter B."/>
            <person name="Rosa B.A."/>
            <person name="Cordes M."/>
            <person name="Tomlinson C."/>
            <person name="Wollam A."/>
            <person name="Palsikar V.B."/>
            <person name="Mardis E.R."/>
            <person name="Wilson R.K."/>
        </authorList>
    </citation>
    <scope>NUCLEOTIDE SEQUENCE [LARGE SCALE GENOMIC DNA]</scope>
    <source>
        <strain evidence="2">MJR7716</strain>
    </source>
</reference>
<comment type="caution">
    <text evidence="1">The sequence shown here is derived from an EMBL/GenBank/DDBJ whole genome shotgun (WGS) entry which is preliminary data.</text>
</comment>
<gene>
    <name evidence="1" type="ORF">HMPREF3226_01388</name>
</gene>
<proteinExistence type="predicted"/>
<evidence type="ECO:0000313" key="1">
    <source>
        <dbReference type="EMBL" id="KXA39552.1"/>
    </source>
</evidence>